<dbReference type="Proteomes" id="UP001597541">
    <property type="component" value="Unassembled WGS sequence"/>
</dbReference>
<dbReference type="InterPro" id="IPR058926">
    <property type="entry name" value="YmzB-like"/>
</dbReference>
<dbReference type="RefSeq" id="WP_377606007.1">
    <property type="nucleotide sequence ID" value="NZ_JBHUME010000014.1"/>
</dbReference>
<gene>
    <name evidence="1" type="ORF">ACFSUF_20345</name>
</gene>
<dbReference type="Pfam" id="PF25846">
    <property type="entry name" value="YmzB"/>
    <property type="match status" value="1"/>
</dbReference>
<evidence type="ECO:0000313" key="1">
    <source>
        <dbReference type="EMBL" id="MFD2614768.1"/>
    </source>
</evidence>
<comment type="caution">
    <text evidence="1">The sequence shown here is derived from an EMBL/GenBank/DDBJ whole genome shotgun (WGS) entry which is preliminary data.</text>
</comment>
<protein>
    <submittedName>
        <fullName evidence="1">Uncharacterized protein</fullName>
    </submittedName>
</protein>
<keyword evidence="2" id="KW-1185">Reference proteome</keyword>
<reference evidence="2" key="1">
    <citation type="journal article" date="2019" name="Int. J. Syst. Evol. Microbiol.">
        <title>The Global Catalogue of Microorganisms (GCM) 10K type strain sequencing project: providing services to taxonomists for standard genome sequencing and annotation.</title>
        <authorList>
            <consortium name="The Broad Institute Genomics Platform"/>
            <consortium name="The Broad Institute Genome Sequencing Center for Infectious Disease"/>
            <person name="Wu L."/>
            <person name="Ma J."/>
        </authorList>
    </citation>
    <scope>NUCLEOTIDE SEQUENCE [LARGE SCALE GENOMIC DNA]</scope>
    <source>
        <strain evidence="2">KCTC 3950</strain>
    </source>
</reference>
<organism evidence="1 2">
    <name type="scientific">Paenibacillus gansuensis</name>
    <dbReference type="NCBI Taxonomy" id="306542"/>
    <lineage>
        <taxon>Bacteria</taxon>
        <taxon>Bacillati</taxon>
        <taxon>Bacillota</taxon>
        <taxon>Bacilli</taxon>
        <taxon>Bacillales</taxon>
        <taxon>Paenibacillaceae</taxon>
        <taxon>Paenibacillus</taxon>
    </lineage>
</organism>
<sequence length="111" mass="12275">MNEAWEPVVAWFDGNVNRQITIRKEEDGDIDEVQLYLDRIQQVHADTIDGYTAKDRLLLIGSGTISAASSQEPIPGGVYEVPLTGSEITQQSESGLVLSSDRCKYTVHLHS</sequence>
<name>A0ABW5PHL7_9BACL</name>
<evidence type="ECO:0000313" key="2">
    <source>
        <dbReference type="Proteomes" id="UP001597541"/>
    </source>
</evidence>
<proteinExistence type="predicted"/>
<accession>A0ABW5PHL7</accession>
<dbReference type="EMBL" id="JBHUME010000014">
    <property type="protein sequence ID" value="MFD2614768.1"/>
    <property type="molecule type" value="Genomic_DNA"/>
</dbReference>